<sequence>MPLPAQPTAAARPDSATGWRRAIGSLPRGLWVFADQGVVSLSNFVAPIAVGRSAGQVELGYFVLGFSVYLFALGLARALVWTAYTRRSPHLPLEERPAYAGSATIHLLGFAAAVCVLTLLIATAAWAMGFTVMSWLLTVVGPCSAAMLLREHVRRLGLTRFDFFDVFAFDVVVSIAQVLLLVWLAKRGELCANEAFLALATTSMLAVPWMLLRSNAWTVQWRRVLPDWRDNWSISKWLAGGASAVLLGKEGYNWLLSAIASIAELGRLGAARVVVQMTNPLVIGVSNYLGPMSAKVLADEGKAGLWRYTVRTTLIMASTIGVFLLGVAFVGLPVVEFVFQKASAGVSTLLLLTLTAGVLSEALLIPIEYASVNLGHARMMFNTAITRLAVNGSLGFGLVGVFGAEAIGVGMLLGSLVALVWQWTVFAKEVRRA</sequence>
<dbReference type="RefSeq" id="WP_146445654.1">
    <property type="nucleotide sequence ID" value="NZ_SJPR01000004.1"/>
</dbReference>
<evidence type="ECO:0000256" key="4">
    <source>
        <dbReference type="ARBA" id="ARBA00022989"/>
    </source>
</evidence>
<feature type="transmembrane region" description="Helical" evidence="6">
    <location>
        <begin position="105"/>
        <end position="126"/>
    </location>
</feature>
<dbReference type="AlphaFoldDB" id="A0A5C6A9X7"/>
<evidence type="ECO:0000256" key="5">
    <source>
        <dbReference type="ARBA" id="ARBA00023136"/>
    </source>
</evidence>
<feature type="transmembrane region" description="Helical" evidence="6">
    <location>
        <begin position="132"/>
        <end position="149"/>
    </location>
</feature>
<dbReference type="Proteomes" id="UP000317421">
    <property type="component" value="Unassembled WGS sequence"/>
</dbReference>
<accession>A0A5C6A9X7</accession>
<evidence type="ECO:0000256" key="6">
    <source>
        <dbReference type="SAM" id="Phobius"/>
    </source>
</evidence>
<keyword evidence="8" id="KW-1185">Reference proteome</keyword>
<keyword evidence="5 6" id="KW-0472">Membrane</keyword>
<evidence type="ECO:0000256" key="3">
    <source>
        <dbReference type="ARBA" id="ARBA00022692"/>
    </source>
</evidence>
<evidence type="ECO:0000256" key="2">
    <source>
        <dbReference type="ARBA" id="ARBA00022475"/>
    </source>
</evidence>
<feature type="transmembrane region" description="Helical" evidence="6">
    <location>
        <begin position="62"/>
        <end position="84"/>
    </location>
</feature>
<dbReference type="InterPro" id="IPR050833">
    <property type="entry name" value="Poly_Biosynth_Transport"/>
</dbReference>
<feature type="transmembrane region" description="Helical" evidence="6">
    <location>
        <begin position="195"/>
        <end position="212"/>
    </location>
</feature>
<keyword evidence="2" id="KW-1003">Cell membrane</keyword>
<dbReference type="PANTHER" id="PTHR30250">
    <property type="entry name" value="PST FAMILY PREDICTED COLANIC ACID TRANSPORTER"/>
    <property type="match status" value="1"/>
</dbReference>
<proteinExistence type="predicted"/>
<dbReference type="GO" id="GO:0005886">
    <property type="term" value="C:plasma membrane"/>
    <property type="evidence" value="ECO:0007669"/>
    <property type="project" value="UniProtKB-SubCell"/>
</dbReference>
<feature type="transmembrane region" description="Helical" evidence="6">
    <location>
        <begin position="346"/>
        <end position="367"/>
    </location>
</feature>
<comment type="caution">
    <text evidence="7">The sequence shown here is derived from an EMBL/GenBank/DDBJ whole genome shotgun (WGS) entry which is preliminary data.</text>
</comment>
<reference evidence="7 8" key="1">
    <citation type="submission" date="2019-02" db="EMBL/GenBank/DDBJ databases">
        <title>Deep-cultivation of Planctomycetes and their phenomic and genomic characterization uncovers novel biology.</title>
        <authorList>
            <person name="Wiegand S."/>
            <person name="Jogler M."/>
            <person name="Boedeker C."/>
            <person name="Pinto D."/>
            <person name="Vollmers J."/>
            <person name="Rivas-Marin E."/>
            <person name="Kohn T."/>
            <person name="Peeters S.H."/>
            <person name="Heuer A."/>
            <person name="Rast P."/>
            <person name="Oberbeckmann S."/>
            <person name="Bunk B."/>
            <person name="Jeske O."/>
            <person name="Meyerdierks A."/>
            <person name="Storesund J.E."/>
            <person name="Kallscheuer N."/>
            <person name="Luecker S."/>
            <person name="Lage O.M."/>
            <person name="Pohl T."/>
            <person name="Merkel B.J."/>
            <person name="Hornburger P."/>
            <person name="Mueller R.-W."/>
            <person name="Bruemmer F."/>
            <person name="Labrenz M."/>
            <person name="Spormann A.M."/>
            <person name="Op Den Camp H."/>
            <person name="Overmann J."/>
            <person name="Amann R."/>
            <person name="Jetten M.S.M."/>
            <person name="Mascher T."/>
            <person name="Medema M.H."/>
            <person name="Devos D.P."/>
            <person name="Kaster A.-K."/>
            <person name="Ovreas L."/>
            <person name="Rohde M."/>
            <person name="Galperin M.Y."/>
            <person name="Jogler C."/>
        </authorList>
    </citation>
    <scope>NUCLEOTIDE SEQUENCE [LARGE SCALE GENOMIC DNA]</scope>
    <source>
        <strain evidence="7 8">Pla108</strain>
    </source>
</reference>
<dbReference type="OrthoDB" id="256428at2"/>
<comment type="subcellular location">
    <subcellularLocation>
        <location evidence="1">Cell membrane</location>
        <topology evidence="1">Multi-pass membrane protein</topology>
    </subcellularLocation>
</comment>
<keyword evidence="4 6" id="KW-1133">Transmembrane helix</keyword>
<feature type="transmembrane region" description="Helical" evidence="6">
    <location>
        <begin position="161"/>
        <end position="183"/>
    </location>
</feature>
<evidence type="ECO:0000313" key="7">
    <source>
        <dbReference type="EMBL" id="TWT95841.1"/>
    </source>
</evidence>
<gene>
    <name evidence="7" type="ORF">Pla108_29180</name>
</gene>
<name>A0A5C6A9X7_9BACT</name>
<dbReference type="EMBL" id="SJPR01000004">
    <property type="protein sequence ID" value="TWT95841.1"/>
    <property type="molecule type" value="Genomic_DNA"/>
</dbReference>
<organism evidence="7 8">
    <name type="scientific">Botrimarina colliarenosi</name>
    <dbReference type="NCBI Taxonomy" id="2528001"/>
    <lineage>
        <taxon>Bacteria</taxon>
        <taxon>Pseudomonadati</taxon>
        <taxon>Planctomycetota</taxon>
        <taxon>Planctomycetia</taxon>
        <taxon>Pirellulales</taxon>
        <taxon>Lacipirellulaceae</taxon>
        <taxon>Botrimarina</taxon>
    </lineage>
</organism>
<evidence type="ECO:0000256" key="1">
    <source>
        <dbReference type="ARBA" id="ARBA00004651"/>
    </source>
</evidence>
<feature type="transmembrane region" description="Helical" evidence="6">
    <location>
        <begin position="379"/>
        <end position="400"/>
    </location>
</feature>
<feature type="transmembrane region" description="Helical" evidence="6">
    <location>
        <begin position="314"/>
        <end position="334"/>
    </location>
</feature>
<dbReference type="PANTHER" id="PTHR30250:SF26">
    <property type="entry name" value="PSMA PROTEIN"/>
    <property type="match status" value="1"/>
</dbReference>
<evidence type="ECO:0000313" key="8">
    <source>
        <dbReference type="Proteomes" id="UP000317421"/>
    </source>
</evidence>
<keyword evidence="3 6" id="KW-0812">Transmembrane</keyword>
<protein>
    <submittedName>
        <fullName evidence="7">MurJ-like flippase</fullName>
    </submittedName>
</protein>